<protein>
    <submittedName>
        <fullName evidence="2">Uncharacterized protein</fullName>
    </submittedName>
</protein>
<proteinExistence type="predicted"/>
<reference evidence="2" key="1">
    <citation type="journal article" date="2021" name="Proc. Natl. Acad. Sci. U.S.A.">
        <title>A Catalog of Tens of Thousands of Viruses from Human Metagenomes Reveals Hidden Associations with Chronic Diseases.</title>
        <authorList>
            <person name="Tisza M.J."/>
            <person name="Buck C.B."/>
        </authorList>
    </citation>
    <scope>NUCLEOTIDE SEQUENCE</scope>
    <source>
        <strain evidence="2">CtP6q2</strain>
    </source>
</reference>
<feature type="region of interest" description="Disordered" evidence="1">
    <location>
        <begin position="18"/>
        <end position="39"/>
    </location>
</feature>
<evidence type="ECO:0000313" key="2">
    <source>
        <dbReference type="EMBL" id="DAF98226.1"/>
    </source>
</evidence>
<dbReference type="EMBL" id="BK016143">
    <property type="protein sequence ID" value="DAF98226.1"/>
    <property type="molecule type" value="Genomic_DNA"/>
</dbReference>
<organism evidence="2">
    <name type="scientific">Myoviridae sp. ctP6q2</name>
    <dbReference type="NCBI Taxonomy" id="2825096"/>
    <lineage>
        <taxon>Viruses</taxon>
        <taxon>Duplodnaviria</taxon>
        <taxon>Heunggongvirae</taxon>
        <taxon>Uroviricota</taxon>
        <taxon>Caudoviricetes</taxon>
    </lineage>
</organism>
<sequence>MFPIKKLLLSSQTTGAKPKRLYYDNLQPPSAESDRHTIR</sequence>
<accession>A0A8S5UV09</accession>
<evidence type="ECO:0000256" key="1">
    <source>
        <dbReference type="SAM" id="MobiDB-lite"/>
    </source>
</evidence>
<name>A0A8S5UV09_9CAUD</name>